<evidence type="ECO:0008006" key="3">
    <source>
        <dbReference type="Google" id="ProtNLM"/>
    </source>
</evidence>
<reference evidence="1 2" key="1">
    <citation type="submission" date="2016-11" db="EMBL/GenBank/DDBJ databases">
        <authorList>
            <person name="Jaros S."/>
            <person name="Januszkiewicz K."/>
            <person name="Wedrychowicz H."/>
        </authorList>
    </citation>
    <scope>NUCLEOTIDE SEQUENCE [LARGE SCALE GENOMIC DNA]</scope>
    <source>
        <strain evidence="1 2">DSM 18899</strain>
    </source>
</reference>
<dbReference type="RefSeq" id="WP_072427969.1">
    <property type="nucleotide sequence ID" value="NZ_FPKR01000005.1"/>
</dbReference>
<proteinExistence type="predicted"/>
<protein>
    <recommendedName>
        <fullName evidence="3">PilZ domain-containing protein</fullName>
    </recommendedName>
</protein>
<accession>A0A1K2HE63</accession>
<evidence type="ECO:0000313" key="1">
    <source>
        <dbReference type="EMBL" id="SFZ75055.1"/>
    </source>
</evidence>
<keyword evidence="2" id="KW-1185">Reference proteome</keyword>
<dbReference type="Proteomes" id="UP000186513">
    <property type="component" value="Unassembled WGS sequence"/>
</dbReference>
<organism evidence="1 2">
    <name type="scientific">Chitinimonas taiwanensis DSM 18899</name>
    <dbReference type="NCBI Taxonomy" id="1121279"/>
    <lineage>
        <taxon>Bacteria</taxon>
        <taxon>Pseudomonadati</taxon>
        <taxon>Pseudomonadota</taxon>
        <taxon>Betaproteobacteria</taxon>
        <taxon>Neisseriales</taxon>
        <taxon>Chitinibacteraceae</taxon>
        <taxon>Chitinimonas</taxon>
    </lineage>
</organism>
<evidence type="ECO:0000313" key="2">
    <source>
        <dbReference type="Proteomes" id="UP000186513"/>
    </source>
</evidence>
<name>A0A1K2HE63_9NEIS</name>
<dbReference type="STRING" id="1121279.SAMN02745887_01438"/>
<dbReference type="AlphaFoldDB" id="A0A1K2HE63"/>
<gene>
    <name evidence="1" type="ORF">SAMN02745887_01438</name>
</gene>
<dbReference type="OrthoDB" id="9124139at2"/>
<sequence length="536" mass="59879">MIDTLKRLFVFGRESRLEKAIATVQSAAELAPMQAMQSLQEWLNQELRRGKERQDGLVILRGVDASLRTILEAALAAMLDAQSNHARMNLLTQNMVPFCDIILSLYTEALRREMVELARKPTNTPLVQASVANWLYWIGRDHVVRFVREPKTDRLPWHEIRPAAEFALGLGGTLSVRITQKNEGDAGRLQKQLAHLVLLSRTLTPDLQGRQLLIADRLADALAGFISVSDQHSSATPFGQVDNNDNPPTVLTRVPTQLKQEGKGLFYGLEKSLRELIALEQLIANQRSVPQKIDPSGKLELAETLTVIKHLKNRWSGREIKRMAERKAISGSLNIVYDFTAVRRLVAAAQQQSNTKTLEPTVERAQVEDVSATGVGLKLVKHTGWLKVGQILGVRTDKDVNWRIGIVRRAIARAQGEMLAGVQLLGRDPESVRLTRRAKVSQWEKVTDHQSWDNLLALYLRPDPLNGNHHLLILAKPELELGKIYSAPGTREGSLSFRIVNQHEIGADCVFYRAERLVETEEPAAPGDTSNNSLSI</sequence>
<dbReference type="EMBL" id="FPKR01000005">
    <property type="protein sequence ID" value="SFZ75055.1"/>
    <property type="molecule type" value="Genomic_DNA"/>
</dbReference>